<proteinExistence type="predicted"/>
<dbReference type="AlphaFoldDB" id="A0A1I6X7Q6"/>
<dbReference type="PANTHER" id="PTHR35902:SF3">
    <property type="entry name" value="NPCBM-ASSOCIATED, NEW3 DOMAIN OF ALPHA-GALACTOSIDASE"/>
    <property type="match status" value="1"/>
</dbReference>
<evidence type="ECO:0000259" key="3">
    <source>
        <dbReference type="PROSITE" id="PS50847"/>
    </source>
</evidence>
<dbReference type="InterPro" id="IPR013783">
    <property type="entry name" value="Ig-like_fold"/>
</dbReference>
<feature type="transmembrane region" description="Helical" evidence="2">
    <location>
        <begin position="411"/>
        <end position="429"/>
    </location>
</feature>
<keyword evidence="2" id="KW-0812">Transmembrane</keyword>
<evidence type="ECO:0000256" key="1">
    <source>
        <dbReference type="ARBA" id="ARBA00022525"/>
    </source>
</evidence>
<feature type="domain" description="Gram-positive cocci surface proteins LPxTG" evidence="3">
    <location>
        <begin position="402"/>
        <end position="437"/>
    </location>
</feature>
<keyword evidence="5" id="KW-1185">Reference proteome</keyword>
<organism evidence="4 5">
    <name type="scientific">Methanosarcina thermophila</name>
    <dbReference type="NCBI Taxonomy" id="2210"/>
    <lineage>
        <taxon>Archaea</taxon>
        <taxon>Methanobacteriati</taxon>
        <taxon>Methanobacteriota</taxon>
        <taxon>Stenosarchaea group</taxon>
        <taxon>Methanomicrobia</taxon>
        <taxon>Methanosarcinales</taxon>
        <taxon>Methanosarcinaceae</taxon>
        <taxon>Methanosarcina</taxon>
    </lineage>
</organism>
<dbReference type="Gene3D" id="2.60.40.10">
    <property type="entry name" value="Immunoglobulins"/>
    <property type="match status" value="2"/>
</dbReference>
<keyword evidence="1" id="KW-0964">Secreted</keyword>
<dbReference type="InterPro" id="IPR019931">
    <property type="entry name" value="LPXTG_anchor"/>
</dbReference>
<dbReference type="PANTHER" id="PTHR35902">
    <property type="entry name" value="S-LAYER DOMAIN-LIKE PROTEIN-RELATED"/>
    <property type="match status" value="1"/>
</dbReference>
<keyword evidence="2" id="KW-0472">Membrane</keyword>
<keyword evidence="2" id="KW-1133">Transmembrane helix</keyword>
<sequence length="437" mass="47720">MQNNLWHSNLGIQANRGEIVMTKIKNSLIPLVVSLLLVSSLFAVPSSAAVGGPNLKVTIVETNPYPAKIGEYLTLTVQVENIGGDKADNVDIEIVPQYPFSLDSQANAVKNIGALNPGRTATKEFYLFVDKNAQKGVRSITIRTKTDKDSPWSEKSFDIRIGTETFNSKGTVELKEVISEPQVFMPGDRGTITVTLTNTATTPTVTIDGVDYDTNARIQAAVLRPLSDGIVVLDAPYEDMGILGPGDSIKLTFNVKVTEEATEGTHNLELAIEGNSFDYNSKKNIPLKVDSSNIMVIPSKELTMIDGKATIEFDVANTHPNEFNSVSIKPEAEGIRFYPAEYFIGPMNPDELFTIEFTAVADDSSDVRETSEPVNLTLSASYNNGINRHENIVSNLYIQPIEESTGNSSNLLIQGLLLAFIAVVGILIYRKKKKSEK</sequence>
<evidence type="ECO:0000313" key="5">
    <source>
        <dbReference type="Proteomes" id="UP000323733"/>
    </source>
</evidence>
<accession>A0A1I6X7Q6</accession>
<dbReference type="EMBL" id="FPAO01000001">
    <property type="protein sequence ID" value="SFT33971.1"/>
    <property type="molecule type" value="Genomic_DNA"/>
</dbReference>
<protein>
    <submittedName>
        <fullName evidence="4">Conserved repeat domain-containing protein</fullName>
    </submittedName>
</protein>
<dbReference type="Pfam" id="PF07705">
    <property type="entry name" value="CARDB"/>
    <property type="match status" value="1"/>
</dbReference>
<dbReference type="InterPro" id="IPR011635">
    <property type="entry name" value="CARDB"/>
</dbReference>
<evidence type="ECO:0000313" key="4">
    <source>
        <dbReference type="EMBL" id="SFT33971.1"/>
    </source>
</evidence>
<name>A0A1I6X7Q6_METTE</name>
<dbReference type="Proteomes" id="UP000323733">
    <property type="component" value="Unassembled WGS sequence"/>
</dbReference>
<reference evidence="4 5" key="1">
    <citation type="submission" date="2016-10" db="EMBL/GenBank/DDBJ databases">
        <authorList>
            <person name="Varghese N."/>
            <person name="Submissions S."/>
        </authorList>
    </citation>
    <scope>NUCLEOTIDE SEQUENCE [LARGE SCALE GENOMIC DNA]</scope>
    <source>
        <strain evidence="4 5">DSM 11855</strain>
    </source>
</reference>
<gene>
    <name evidence="4" type="ORF">SAMN02910340_00260</name>
</gene>
<evidence type="ECO:0000256" key="2">
    <source>
        <dbReference type="SAM" id="Phobius"/>
    </source>
</evidence>
<dbReference type="PROSITE" id="PS50847">
    <property type="entry name" value="GRAM_POS_ANCHORING"/>
    <property type="match status" value="1"/>
</dbReference>